<dbReference type="EMBL" id="JAVDQS010000001">
    <property type="protein sequence ID" value="MDR6403633.1"/>
    <property type="molecule type" value="Genomic_DNA"/>
</dbReference>
<evidence type="ECO:0000313" key="1">
    <source>
        <dbReference type="EMBL" id="MDR6403633.1"/>
    </source>
</evidence>
<gene>
    <name evidence="1" type="ORF">J2781_000537</name>
</gene>
<protein>
    <submittedName>
        <fullName evidence="1">Uncharacterized protein</fullName>
    </submittedName>
</protein>
<organism evidence="1 2">
    <name type="scientific">Chryseobacterium geocarposphaerae</name>
    <dbReference type="NCBI Taxonomy" id="1416776"/>
    <lineage>
        <taxon>Bacteria</taxon>
        <taxon>Pseudomonadati</taxon>
        <taxon>Bacteroidota</taxon>
        <taxon>Flavobacteriia</taxon>
        <taxon>Flavobacteriales</taxon>
        <taxon>Weeksellaceae</taxon>
        <taxon>Chryseobacterium group</taxon>
        <taxon>Chryseobacterium</taxon>
    </lineage>
</organism>
<comment type="caution">
    <text evidence="1">The sequence shown here is derived from an EMBL/GenBank/DDBJ whole genome shotgun (WGS) entry which is preliminary data.</text>
</comment>
<name>A0ABU1LA96_9FLAO</name>
<keyword evidence="2" id="KW-1185">Reference proteome</keyword>
<dbReference type="Proteomes" id="UP001184853">
    <property type="component" value="Unassembled WGS sequence"/>
</dbReference>
<reference evidence="1 2" key="1">
    <citation type="submission" date="2023-07" db="EMBL/GenBank/DDBJ databases">
        <title>Sorghum-associated microbial communities from plants grown in Nebraska, USA.</title>
        <authorList>
            <person name="Schachtman D."/>
        </authorList>
    </citation>
    <scope>NUCLEOTIDE SEQUENCE [LARGE SCALE GENOMIC DNA]</scope>
    <source>
        <strain evidence="1 2">DS1709</strain>
    </source>
</reference>
<accession>A0ABU1LA96</accession>
<sequence length="51" mass="6389">MYYFKMMKIVCYLVTFYYFRNVEITFINEQKITDIIFKLYYNGFRAGKEKC</sequence>
<evidence type="ECO:0000313" key="2">
    <source>
        <dbReference type="Proteomes" id="UP001184853"/>
    </source>
</evidence>
<proteinExistence type="predicted"/>